<dbReference type="PROSITE" id="PS50157">
    <property type="entry name" value="ZINC_FINGER_C2H2_2"/>
    <property type="match status" value="2"/>
</dbReference>
<dbReference type="AlphaFoldDB" id="A0A8T3B0Q8"/>
<feature type="region of interest" description="Disordered" evidence="8">
    <location>
        <begin position="1"/>
        <end position="52"/>
    </location>
</feature>
<dbReference type="InterPro" id="IPR013087">
    <property type="entry name" value="Znf_C2H2_type"/>
</dbReference>
<dbReference type="OrthoDB" id="40579at2759"/>
<dbReference type="GO" id="GO:0005634">
    <property type="term" value="C:nucleus"/>
    <property type="evidence" value="ECO:0007669"/>
    <property type="project" value="TreeGrafter"/>
</dbReference>
<dbReference type="EMBL" id="JAGYWB010000012">
    <property type="protein sequence ID" value="KAI0501512.1"/>
    <property type="molecule type" value="Genomic_DNA"/>
</dbReference>
<dbReference type="InterPro" id="IPR036236">
    <property type="entry name" value="Znf_C2H2_sf"/>
</dbReference>
<dbReference type="GO" id="GO:0000976">
    <property type="term" value="F:transcription cis-regulatory region binding"/>
    <property type="evidence" value="ECO:0007669"/>
    <property type="project" value="TreeGrafter"/>
</dbReference>
<reference evidence="10" key="1">
    <citation type="journal article" date="2022" name="Front. Genet.">
        <title>Chromosome-Scale Assembly of the Dendrobium nobile Genome Provides Insights Into the Molecular Mechanism of the Biosynthesis of the Medicinal Active Ingredient of Dendrobium.</title>
        <authorList>
            <person name="Xu Q."/>
            <person name="Niu S.-C."/>
            <person name="Li K.-L."/>
            <person name="Zheng P.-J."/>
            <person name="Zhang X.-J."/>
            <person name="Jia Y."/>
            <person name="Liu Y."/>
            <person name="Niu Y.-X."/>
            <person name="Yu L.-H."/>
            <person name="Chen D.-F."/>
            <person name="Zhang G.-Q."/>
        </authorList>
    </citation>
    <scope>NUCLEOTIDE SEQUENCE</scope>
    <source>
        <tissue evidence="10">Leaf</tissue>
    </source>
</reference>
<feature type="domain" description="C2H2-type" evidence="9">
    <location>
        <begin position="129"/>
        <end position="151"/>
    </location>
</feature>
<dbReference type="PROSITE" id="PS00028">
    <property type="entry name" value="ZINC_FINGER_C2H2_1"/>
    <property type="match status" value="2"/>
</dbReference>
<feature type="compositionally biased region" description="Low complexity" evidence="8">
    <location>
        <begin position="113"/>
        <end position="122"/>
    </location>
</feature>
<dbReference type="InterPro" id="IPR044653">
    <property type="entry name" value="AZF1/2/3-like"/>
</dbReference>
<feature type="region of interest" description="Disordered" evidence="8">
    <location>
        <begin position="92"/>
        <end position="125"/>
    </location>
</feature>
<dbReference type="Proteomes" id="UP000829196">
    <property type="component" value="Unassembled WGS sequence"/>
</dbReference>
<keyword evidence="1" id="KW-0479">Metal-binding</keyword>
<keyword evidence="6" id="KW-0804">Transcription</keyword>
<proteinExistence type="predicted"/>
<name>A0A8T3B0Q8_DENNO</name>
<dbReference type="SUPFAM" id="SSF57667">
    <property type="entry name" value="beta-beta-alpha zinc fingers"/>
    <property type="match status" value="1"/>
</dbReference>
<feature type="domain" description="C2H2-type" evidence="9">
    <location>
        <begin position="77"/>
        <end position="104"/>
    </location>
</feature>
<keyword evidence="4" id="KW-0862">Zinc</keyword>
<dbReference type="GO" id="GO:0008270">
    <property type="term" value="F:zinc ion binding"/>
    <property type="evidence" value="ECO:0007669"/>
    <property type="project" value="UniProtKB-KW"/>
</dbReference>
<evidence type="ECO:0000256" key="2">
    <source>
        <dbReference type="ARBA" id="ARBA00022737"/>
    </source>
</evidence>
<sequence length="210" mass="22135">MESPENKVSPLPPSPSPSPSPSSSNSSSEEPKFPLLQTKSKLKRSNLIPQPPSEEENLALCLLMLSGSQSPPQILSHKCSLCGKSFPSYQALGGHKTSHRKSTPATATEDRPSAGSPSASAMSGGGRVHQCSICQKTFPTGQALGGHKRCHYDGTIGSAAGSGHRGFDLNLPPVPEIGLELGGRCNWISEEEAEVHSPISVKKPRFFLAA</sequence>
<evidence type="ECO:0000259" key="9">
    <source>
        <dbReference type="PROSITE" id="PS50157"/>
    </source>
</evidence>
<keyword evidence="11" id="KW-1185">Reference proteome</keyword>
<evidence type="ECO:0000256" key="1">
    <source>
        <dbReference type="ARBA" id="ARBA00022723"/>
    </source>
</evidence>
<evidence type="ECO:0000256" key="4">
    <source>
        <dbReference type="ARBA" id="ARBA00022833"/>
    </source>
</evidence>
<accession>A0A8T3B0Q8</accession>
<evidence type="ECO:0000256" key="8">
    <source>
        <dbReference type="SAM" id="MobiDB-lite"/>
    </source>
</evidence>
<evidence type="ECO:0000256" key="3">
    <source>
        <dbReference type="ARBA" id="ARBA00022771"/>
    </source>
</evidence>
<dbReference type="SMART" id="SM00355">
    <property type="entry name" value="ZnF_C2H2"/>
    <property type="match status" value="2"/>
</dbReference>
<evidence type="ECO:0000256" key="6">
    <source>
        <dbReference type="ARBA" id="ARBA00023163"/>
    </source>
</evidence>
<evidence type="ECO:0000256" key="7">
    <source>
        <dbReference type="PROSITE-ProRule" id="PRU00042"/>
    </source>
</evidence>
<keyword evidence="2" id="KW-0677">Repeat</keyword>
<protein>
    <recommendedName>
        <fullName evidence="9">C2H2-type domain-containing protein</fullName>
    </recommendedName>
</protein>
<comment type="caution">
    <text evidence="10">The sequence shown here is derived from an EMBL/GenBank/DDBJ whole genome shotgun (WGS) entry which is preliminary data.</text>
</comment>
<evidence type="ECO:0000313" key="10">
    <source>
        <dbReference type="EMBL" id="KAI0501512.1"/>
    </source>
</evidence>
<evidence type="ECO:0000256" key="5">
    <source>
        <dbReference type="ARBA" id="ARBA00023015"/>
    </source>
</evidence>
<dbReference type="Gene3D" id="3.30.160.60">
    <property type="entry name" value="Classic Zinc Finger"/>
    <property type="match status" value="1"/>
</dbReference>
<dbReference type="PANTHER" id="PTHR45988:SF1">
    <property type="entry name" value="ZINC FINGER PROTEIN AZF2"/>
    <property type="match status" value="1"/>
</dbReference>
<keyword evidence="3 7" id="KW-0863">Zinc-finger</keyword>
<organism evidence="10 11">
    <name type="scientific">Dendrobium nobile</name>
    <name type="common">Orchid</name>
    <dbReference type="NCBI Taxonomy" id="94219"/>
    <lineage>
        <taxon>Eukaryota</taxon>
        <taxon>Viridiplantae</taxon>
        <taxon>Streptophyta</taxon>
        <taxon>Embryophyta</taxon>
        <taxon>Tracheophyta</taxon>
        <taxon>Spermatophyta</taxon>
        <taxon>Magnoliopsida</taxon>
        <taxon>Liliopsida</taxon>
        <taxon>Asparagales</taxon>
        <taxon>Orchidaceae</taxon>
        <taxon>Epidendroideae</taxon>
        <taxon>Malaxideae</taxon>
        <taxon>Dendrobiinae</taxon>
        <taxon>Dendrobium</taxon>
    </lineage>
</organism>
<evidence type="ECO:0000313" key="11">
    <source>
        <dbReference type="Proteomes" id="UP000829196"/>
    </source>
</evidence>
<dbReference type="Pfam" id="PF13912">
    <property type="entry name" value="zf-C2H2_6"/>
    <property type="match status" value="2"/>
</dbReference>
<gene>
    <name evidence="10" type="ORF">KFK09_016457</name>
</gene>
<feature type="compositionally biased region" description="Pro residues" evidence="8">
    <location>
        <begin position="10"/>
        <end position="20"/>
    </location>
</feature>
<dbReference type="GO" id="GO:0003700">
    <property type="term" value="F:DNA-binding transcription factor activity"/>
    <property type="evidence" value="ECO:0007669"/>
    <property type="project" value="InterPro"/>
</dbReference>
<keyword evidence="5" id="KW-0805">Transcription regulation</keyword>
<dbReference type="PANTHER" id="PTHR45988">
    <property type="entry name" value="C2H2 TYPE ZINC FINGER TRANSCRIPTION FACTOR FAMILY-RELATED"/>
    <property type="match status" value="1"/>
</dbReference>